<name>A0A125W6W5_ENTFL</name>
<dbReference type="InterPro" id="IPR053842">
    <property type="entry name" value="NikA-like"/>
</dbReference>
<dbReference type="EMBL" id="AEBR01000040">
    <property type="protein sequence ID" value="EFM82938.1"/>
    <property type="molecule type" value="Genomic_DNA"/>
</dbReference>
<organism evidence="1 2">
    <name type="scientific">Enterococcus faecalis TX4248</name>
    <dbReference type="NCBI Taxonomy" id="749495"/>
    <lineage>
        <taxon>Bacteria</taxon>
        <taxon>Bacillati</taxon>
        <taxon>Bacillota</taxon>
        <taxon>Bacilli</taxon>
        <taxon>Lactobacillales</taxon>
        <taxon>Enterococcaceae</taxon>
        <taxon>Enterococcus</taxon>
    </lineage>
</organism>
<reference evidence="1 2" key="1">
    <citation type="submission" date="2010-07" db="EMBL/GenBank/DDBJ databases">
        <authorList>
            <person name="Sid Ahmed O."/>
        </authorList>
    </citation>
    <scope>NUCLEOTIDE SEQUENCE [LARGE SCALE GENOMIC DNA]</scope>
    <source>
        <strain evidence="1 2">TX4248</strain>
    </source>
</reference>
<sequence>MMKKNLFRNELIKVYVTEEEKKQIRSNMQRSGLSTLTNYVRIMSLNGRVVKIDFSTLKESLAETGQYVYELNKIGNNLNQIAHKLNQTDIVEKEDVSYLVSEFAKLQMNYVKAQEILLQEIQKLTGTE</sequence>
<dbReference type="Pfam" id="PF21983">
    <property type="entry name" value="NikA-like"/>
    <property type="match status" value="1"/>
</dbReference>
<evidence type="ECO:0000313" key="2">
    <source>
        <dbReference type="Proteomes" id="UP000004846"/>
    </source>
</evidence>
<dbReference type="RefSeq" id="WP_002402130.1">
    <property type="nucleotide sequence ID" value="NZ_GL454441.1"/>
</dbReference>
<evidence type="ECO:0000313" key="1">
    <source>
        <dbReference type="EMBL" id="EFM82938.1"/>
    </source>
</evidence>
<dbReference type="AlphaFoldDB" id="A0A125W6W5"/>
<dbReference type="Proteomes" id="UP000004846">
    <property type="component" value="Unassembled WGS sequence"/>
</dbReference>
<dbReference type="HOGENOM" id="CLU_137404_3_1_9"/>
<proteinExistence type="predicted"/>
<protein>
    <submittedName>
        <fullName evidence="1">Bacterial mobilization protein MobC</fullName>
    </submittedName>
</protein>
<gene>
    <name evidence="1" type="ORF">HMPREF9498_01408</name>
</gene>
<accession>A0A125W6W5</accession>
<comment type="caution">
    <text evidence="1">The sequence shown here is derived from an EMBL/GenBank/DDBJ whole genome shotgun (WGS) entry which is preliminary data.</text>
</comment>